<dbReference type="InterPro" id="IPR036775">
    <property type="entry name" value="DNA_pol_Y-fam_lit_finger_sf"/>
</dbReference>
<feature type="domain" description="UmuC" evidence="2">
    <location>
        <begin position="5"/>
        <end position="189"/>
    </location>
</feature>
<name>A0A223M9A1_MESHO</name>
<dbReference type="CDD" id="cd03586">
    <property type="entry name" value="PolY_Pol_IV_kappa"/>
    <property type="match status" value="1"/>
</dbReference>
<dbReference type="GO" id="GO:0003684">
    <property type="term" value="F:damaged DNA binding"/>
    <property type="evidence" value="ECO:0007669"/>
    <property type="project" value="InterPro"/>
</dbReference>
<dbReference type="InterPro" id="IPR022880">
    <property type="entry name" value="DNApol_IV"/>
</dbReference>
<dbReference type="PROSITE" id="PS50173">
    <property type="entry name" value="UMUC"/>
    <property type="match status" value="1"/>
</dbReference>
<dbReference type="InterPro" id="IPR001126">
    <property type="entry name" value="UmuC"/>
</dbReference>
<dbReference type="SUPFAM" id="SSF100879">
    <property type="entry name" value="Lesion bypass DNA polymerase (Y-family), little finger domain"/>
    <property type="match status" value="1"/>
</dbReference>
<dbReference type="GO" id="GO:0009432">
    <property type="term" value="P:SOS response"/>
    <property type="evidence" value="ECO:0007669"/>
    <property type="project" value="TreeGrafter"/>
</dbReference>
<dbReference type="EMBL" id="CP022714">
    <property type="protein sequence ID" value="ASU14138.1"/>
    <property type="molecule type" value="Genomic_DNA"/>
</dbReference>
<dbReference type="EC" id="2.7.7.7" evidence="3"/>
<keyword evidence="3" id="KW-0548">Nucleotidyltransferase</keyword>
<dbReference type="GO" id="GO:0003887">
    <property type="term" value="F:DNA-directed DNA polymerase activity"/>
    <property type="evidence" value="ECO:0007669"/>
    <property type="project" value="UniProtKB-EC"/>
</dbReference>
<dbReference type="Gene3D" id="3.40.1170.60">
    <property type="match status" value="1"/>
</dbReference>
<dbReference type="AlphaFoldDB" id="A0A223M9A1"/>
<dbReference type="Pfam" id="PF00817">
    <property type="entry name" value="IMS"/>
    <property type="match status" value="1"/>
</dbReference>
<protein>
    <submittedName>
        <fullName evidence="3">DNA polymerase IV 1</fullName>
        <ecNumber evidence="3">2.7.7.7</ecNumber>
    </submittedName>
</protein>
<proteinExistence type="inferred from homology"/>
<dbReference type="PANTHER" id="PTHR11076">
    <property type="entry name" value="DNA REPAIR POLYMERASE UMUC / TRANSFERASE FAMILY MEMBER"/>
    <property type="match status" value="1"/>
</dbReference>
<dbReference type="InterPro" id="IPR043502">
    <property type="entry name" value="DNA/RNA_pol_sf"/>
</dbReference>
<evidence type="ECO:0000256" key="1">
    <source>
        <dbReference type="ARBA" id="ARBA00010945"/>
    </source>
</evidence>
<sequence>MLKIIAHIDIDNFFVSSELKLNPKLKGQPIVISRSEDFAMAVSVSKEVKSKGFKISDKINEIKKRIPNLLVIHPNINYYKFLSDQFFNFISKNFSKKIEVYSIDECFIDLTEYSRKFKSITDMLYFIKNKLVKNFGLPISIGLSYNKLLAKMATNLAKNSEAGIMQVSTKKDVKAFIYPQKIGNLFGIGIQNTEKLKKFGIITIQDFIQKGVNNEKIIEILGVNRYYFFHALTKIGDDNVCDKLEKFKSVSHFRTLSGDILLTKKQILDGVSEFLLELVEKLKKFNKAANRVEFFFKLKNKEKDHFFSDISFPSNDYDFLYQNLLALVEKIENFSLIHGFGITLSKISDYDKSMLNTNPKVKNIVAKVNKKIGLKKLFVLKYLEN</sequence>
<dbReference type="Gene3D" id="3.30.70.270">
    <property type="match status" value="1"/>
</dbReference>
<dbReference type="InterPro" id="IPR017961">
    <property type="entry name" value="DNA_pol_Y-fam_little_finger"/>
</dbReference>
<evidence type="ECO:0000259" key="2">
    <source>
        <dbReference type="PROSITE" id="PS50173"/>
    </source>
</evidence>
<accession>A0A223M9A1</accession>
<dbReference type="Proteomes" id="UP000215452">
    <property type="component" value="Chromosome"/>
</dbReference>
<dbReference type="Gene3D" id="1.10.150.20">
    <property type="entry name" value="5' to 3' exonuclease, C-terminal subdomain"/>
    <property type="match status" value="1"/>
</dbReference>
<dbReference type="Pfam" id="PF11799">
    <property type="entry name" value="IMS_C"/>
    <property type="match status" value="1"/>
</dbReference>
<organism evidence="3 4">
    <name type="scientific">Mesomycoplasma hyopneumoniae</name>
    <name type="common">Mycoplasma hyopneumoniae</name>
    <dbReference type="NCBI Taxonomy" id="2099"/>
    <lineage>
        <taxon>Bacteria</taxon>
        <taxon>Bacillati</taxon>
        <taxon>Mycoplasmatota</taxon>
        <taxon>Mycoplasmoidales</taxon>
        <taxon>Metamycoplasmataceae</taxon>
        <taxon>Mesomycoplasma</taxon>
    </lineage>
</organism>
<gene>
    <name evidence="3" type="primary">dinB1</name>
    <name evidence="3" type="ORF">CIB43_00227</name>
</gene>
<evidence type="ECO:0000313" key="4">
    <source>
        <dbReference type="Proteomes" id="UP000215452"/>
    </source>
</evidence>
<dbReference type="PANTHER" id="PTHR11076:SF35">
    <property type="entry name" value="DNA REPAIR PROTEIN HOMOLOG YOBH"/>
    <property type="match status" value="1"/>
</dbReference>
<dbReference type="GO" id="GO:0005829">
    <property type="term" value="C:cytosol"/>
    <property type="evidence" value="ECO:0007669"/>
    <property type="project" value="TreeGrafter"/>
</dbReference>
<dbReference type="InterPro" id="IPR043128">
    <property type="entry name" value="Rev_trsase/Diguanyl_cyclase"/>
</dbReference>
<evidence type="ECO:0000313" key="3">
    <source>
        <dbReference type="EMBL" id="ASU14138.1"/>
    </source>
</evidence>
<reference evidence="3 4" key="1">
    <citation type="submission" date="2017-08" db="EMBL/GenBank/DDBJ databases">
        <title>The complete genome sequence of a Mycoplasma hyopneumoniae isolate in Korea.</title>
        <authorList>
            <person name="Han J."/>
            <person name="Lee N."/>
        </authorList>
    </citation>
    <scope>NUCLEOTIDE SEQUENCE [LARGE SCALE GENOMIC DNA]</scope>
    <source>
        <strain evidence="3 4">KM014</strain>
    </source>
</reference>
<dbReference type="InterPro" id="IPR050116">
    <property type="entry name" value="DNA_polymerase-Y"/>
</dbReference>
<dbReference type="GO" id="GO:0042276">
    <property type="term" value="P:error-prone translesion synthesis"/>
    <property type="evidence" value="ECO:0007669"/>
    <property type="project" value="TreeGrafter"/>
</dbReference>
<keyword evidence="3" id="KW-0808">Transferase</keyword>
<dbReference type="GO" id="GO:0006281">
    <property type="term" value="P:DNA repair"/>
    <property type="evidence" value="ECO:0007669"/>
    <property type="project" value="InterPro"/>
</dbReference>
<dbReference type="SUPFAM" id="SSF56672">
    <property type="entry name" value="DNA/RNA polymerases"/>
    <property type="match status" value="1"/>
</dbReference>
<comment type="similarity">
    <text evidence="1">Belongs to the DNA polymerase type-Y family.</text>
</comment>